<dbReference type="InterPro" id="IPR036249">
    <property type="entry name" value="Thioredoxin-like_sf"/>
</dbReference>
<dbReference type="Proteomes" id="UP000247233">
    <property type="component" value="Unassembled WGS sequence"/>
</dbReference>
<dbReference type="AlphaFoldDB" id="A0A317WK16"/>
<dbReference type="RefSeq" id="XP_025401028.1">
    <property type="nucleotide sequence ID" value="XM_025547567.1"/>
</dbReference>
<name>A0A317WK16_9EURO</name>
<dbReference type="GO" id="GO:0016491">
    <property type="term" value="F:oxidoreductase activity"/>
    <property type="evidence" value="ECO:0007669"/>
    <property type="project" value="InterPro"/>
</dbReference>
<evidence type="ECO:0000259" key="1">
    <source>
        <dbReference type="Pfam" id="PF00578"/>
    </source>
</evidence>
<dbReference type="VEuPathDB" id="FungiDB:BO70DRAFT_422552"/>
<dbReference type="EMBL" id="MSFL01000007">
    <property type="protein sequence ID" value="PWY86796.1"/>
    <property type="molecule type" value="Genomic_DNA"/>
</dbReference>
<evidence type="ECO:0000313" key="3">
    <source>
        <dbReference type="Proteomes" id="UP000247233"/>
    </source>
</evidence>
<sequence>MTDYRIASPLTPPPKLGAFAKLEPEFTARGVKLISPSTNSIKSHQAWTKNINRIHSSSLKLFIVSDLECKISYIYNTVDQQDTANIYIKNISRISYREILYPSKKIYLIIFYPASTSSYNTAEILYIMNAQPRRTSAMIPDEMC</sequence>
<protein>
    <recommendedName>
        <fullName evidence="1">Alkyl hydroperoxide reductase subunit C/ Thiol specific antioxidant domain-containing protein</fullName>
    </recommendedName>
</protein>
<dbReference type="GeneID" id="37069804"/>
<dbReference type="STRING" id="1448321.A0A317WK16"/>
<dbReference type="PIRSF" id="PIRSF000239">
    <property type="entry name" value="AHPC"/>
    <property type="match status" value="1"/>
</dbReference>
<comment type="caution">
    <text evidence="2">The sequence shown here is derived from an EMBL/GenBank/DDBJ whole genome shotgun (WGS) entry which is preliminary data.</text>
</comment>
<organism evidence="2 3">
    <name type="scientific">Aspergillus heteromorphus CBS 117.55</name>
    <dbReference type="NCBI Taxonomy" id="1448321"/>
    <lineage>
        <taxon>Eukaryota</taxon>
        <taxon>Fungi</taxon>
        <taxon>Dikarya</taxon>
        <taxon>Ascomycota</taxon>
        <taxon>Pezizomycotina</taxon>
        <taxon>Eurotiomycetes</taxon>
        <taxon>Eurotiomycetidae</taxon>
        <taxon>Eurotiales</taxon>
        <taxon>Aspergillaceae</taxon>
        <taxon>Aspergillus</taxon>
        <taxon>Aspergillus subgen. Circumdati</taxon>
    </lineage>
</organism>
<dbReference type="GO" id="GO:0016209">
    <property type="term" value="F:antioxidant activity"/>
    <property type="evidence" value="ECO:0007669"/>
    <property type="project" value="InterPro"/>
</dbReference>
<dbReference type="SUPFAM" id="SSF52833">
    <property type="entry name" value="Thioredoxin-like"/>
    <property type="match status" value="1"/>
</dbReference>
<accession>A0A317WK16</accession>
<reference evidence="2 3" key="1">
    <citation type="submission" date="2016-12" db="EMBL/GenBank/DDBJ databases">
        <title>The genomes of Aspergillus section Nigri reveals drivers in fungal speciation.</title>
        <authorList>
            <consortium name="DOE Joint Genome Institute"/>
            <person name="Vesth T.C."/>
            <person name="Nybo J."/>
            <person name="Theobald S."/>
            <person name="Brandl J."/>
            <person name="Frisvad J.C."/>
            <person name="Nielsen K.F."/>
            <person name="Lyhne E.K."/>
            <person name="Kogle M.E."/>
            <person name="Kuo A."/>
            <person name="Riley R."/>
            <person name="Clum A."/>
            <person name="Nolan M."/>
            <person name="Lipzen A."/>
            <person name="Salamov A."/>
            <person name="Henrissat B."/>
            <person name="Wiebenga A."/>
            <person name="De Vries R.P."/>
            <person name="Grigoriev I.V."/>
            <person name="Mortensen U.H."/>
            <person name="Andersen M.R."/>
            <person name="Baker S.E."/>
        </authorList>
    </citation>
    <scope>NUCLEOTIDE SEQUENCE [LARGE SCALE GENOMIC DNA]</scope>
    <source>
        <strain evidence="2 3">CBS 117.55</strain>
    </source>
</reference>
<dbReference type="Pfam" id="PF00578">
    <property type="entry name" value="AhpC-TSA"/>
    <property type="match status" value="1"/>
</dbReference>
<gene>
    <name evidence="2" type="ORF">BO70DRAFT_422552</name>
</gene>
<dbReference type="InterPro" id="IPR024706">
    <property type="entry name" value="Peroxiredoxin_AhpC-typ"/>
</dbReference>
<feature type="domain" description="Alkyl hydroperoxide reductase subunit C/ Thiol specific antioxidant" evidence="1">
    <location>
        <begin position="16"/>
        <end position="81"/>
    </location>
</feature>
<proteinExistence type="predicted"/>
<dbReference type="OrthoDB" id="2996783at2759"/>
<keyword evidence="3" id="KW-1185">Reference proteome</keyword>
<dbReference type="Gene3D" id="3.40.30.10">
    <property type="entry name" value="Glutaredoxin"/>
    <property type="match status" value="1"/>
</dbReference>
<dbReference type="InterPro" id="IPR000866">
    <property type="entry name" value="AhpC/TSA"/>
</dbReference>
<evidence type="ECO:0000313" key="2">
    <source>
        <dbReference type="EMBL" id="PWY86796.1"/>
    </source>
</evidence>